<reference evidence="4" key="1">
    <citation type="journal article" date="2019" name="Int. J. Syst. Evol. Microbiol.">
        <title>The Global Catalogue of Microorganisms (GCM) 10K type strain sequencing project: providing services to taxonomists for standard genome sequencing and annotation.</title>
        <authorList>
            <consortium name="The Broad Institute Genomics Platform"/>
            <consortium name="The Broad Institute Genome Sequencing Center for Infectious Disease"/>
            <person name="Wu L."/>
            <person name="Ma J."/>
        </authorList>
    </citation>
    <scope>NUCLEOTIDE SEQUENCE [LARGE SCALE GENOMIC DNA]</scope>
    <source>
        <strain evidence="4">CGMCC 1.13681</strain>
    </source>
</reference>
<sequence>MRIRTRAALAALPVALTLALAGCGSDGGGDDGVASAGDGRKDPKAAASPGLSRDEMLVKLAQCLREHGVDVEDPKPGEGLAVPVDGGGQAKVDTAMEACRAFEPPAPSDEDNAKEREQMLTFARCMRENGVESFKDPKPGEGVDLGPEQAQDPDLKAAEKKCGGTGDTKSSTVGQ</sequence>
<evidence type="ECO:0000256" key="2">
    <source>
        <dbReference type="SAM" id="SignalP"/>
    </source>
</evidence>
<dbReference type="PROSITE" id="PS51257">
    <property type="entry name" value="PROKAR_LIPOPROTEIN"/>
    <property type="match status" value="1"/>
</dbReference>
<proteinExistence type="predicted"/>
<dbReference type="EMBL" id="JBHSZO010000036">
    <property type="protein sequence ID" value="MFC7220526.1"/>
    <property type="molecule type" value="Genomic_DNA"/>
</dbReference>
<dbReference type="RefSeq" id="WP_386417255.1">
    <property type="nucleotide sequence ID" value="NZ_JBHSZO010000036.1"/>
</dbReference>
<feature type="compositionally biased region" description="Basic and acidic residues" evidence="1">
    <location>
        <begin position="153"/>
        <end position="162"/>
    </location>
</feature>
<evidence type="ECO:0008006" key="5">
    <source>
        <dbReference type="Google" id="ProtNLM"/>
    </source>
</evidence>
<feature type="signal peptide" evidence="2">
    <location>
        <begin position="1"/>
        <end position="21"/>
    </location>
</feature>
<name>A0ABW2GKN5_9ACTN</name>
<feature type="region of interest" description="Disordered" evidence="1">
    <location>
        <begin position="26"/>
        <end position="52"/>
    </location>
</feature>
<feature type="region of interest" description="Disordered" evidence="1">
    <location>
        <begin position="68"/>
        <end position="89"/>
    </location>
</feature>
<gene>
    <name evidence="3" type="ORF">ACFQLX_20530</name>
</gene>
<accession>A0ABW2GKN5</accession>
<protein>
    <recommendedName>
        <fullName evidence="5">Secreted protein</fullName>
    </recommendedName>
</protein>
<keyword evidence="4" id="KW-1185">Reference proteome</keyword>
<feature type="region of interest" description="Disordered" evidence="1">
    <location>
        <begin position="127"/>
        <end position="175"/>
    </location>
</feature>
<evidence type="ECO:0000313" key="3">
    <source>
        <dbReference type="EMBL" id="MFC7220526.1"/>
    </source>
</evidence>
<organism evidence="3 4">
    <name type="scientific">Streptomyces polyrhachis</name>
    <dbReference type="NCBI Taxonomy" id="1282885"/>
    <lineage>
        <taxon>Bacteria</taxon>
        <taxon>Bacillati</taxon>
        <taxon>Actinomycetota</taxon>
        <taxon>Actinomycetes</taxon>
        <taxon>Kitasatosporales</taxon>
        <taxon>Streptomycetaceae</taxon>
        <taxon>Streptomyces</taxon>
    </lineage>
</organism>
<keyword evidence="2" id="KW-0732">Signal</keyword>
<comment type="caution">
    <text evidence="3">The sequence shown here is derived from an EMBL/GenBank/DDBJ whole genome shotgun (WGS) entry which is preliminary data.</text>
</comment>
<evidence type="ECO:0000313" key="4">
    <source>
        <dbReference type="Proteomes" id="UP001596413"/>
    </source>
</evidence>
<feature type="compositionally biased region" description="Basic and acidic residues" evidence="1">
    <location>
        <begin position="127"/>
        <end position="141"/>
    </location>
</feature>
<feature type="chain" id="PRO_5045299610" description="Secreted protein" evidence="2">
    <location>
        <begin position="22"/>
        <end position="175"/>
    </location>
</feature>
<dbReference type="Proteomes" id="UP001596413">
    <property type="component" value="Unassembled WGS sequence"/>
</dbReference>
<evidence type="ECO:0000256" key="1">
    <source>
        <dbReference type="SAM" id="MobiDB-lite"/>
    </source>
</evidence>